<protein>
    <recommendedName>
        <fullName evidence="9">Prepilin leader peptidase/N-methyltransferase</fullName>
        <ecNumber evidence="9">2.1.1.-</ecNumber>
        <ecNumber evidence="9">3.4.23.43</ecNumber>
    </recommendedName>
</protein>
<dbReference type="Proteomes" id="UP000599074">
    <property type="component" value="Unassembled WGS sequence"/>
</dbReference>
<evidence type="ECO:0000313" key="14">
    <source>
        <dbReference type="Proteomes" id="UP000599074"/>
    </source>
</evidence>
<proteinExistence type="inferred from homology"/>
<dbReference type="PRINTS" id="PR00864">
    <property type="entry name" value="PREPILNPTASE"/>
</dbReference>
<evidence type="ECO:0000256" key="2">
    <source>
        <dbReference type="ARBA" id="ARBA00005801"/>
    </source>
</evidence>
<dbReference type="GO" id="GO:0004190">
    <property type="term" value="F:aspartic-type endopeptidase activity"/>
    <property type="evidence" value="ECO:0007669"/>
    <property type="project" value="UniProtKB-EC"/>
</dbReference>
<feature type="transmembrane region" description="Helical" evidence="10">
    <location>
        <begin position="203"/>
        <end position="220"/>
    </location>
</feature>
<keyword evidence="5 9" id="KW-0812">Transmembrane</keyword>
<dbReference type="AlphaFoldDB" id="A0A8J3X1L6"/>
<feature type="transmembrane region" description="Helical" evidence="10">
    <location>
        <begin position="102"/>
        <end position="120"/>
    </location>
</feature>
<evidence type="ECO:0000256" key="4">
    <source>
        <dbReference type="ARBA" id="ARBA00022519"/>
    </source>
</evidence>
<dbReference type="EC" id="3.4.23.43" evidence="9"/>
<keyword evidence="3" id="KW-1003">Cell membrane</keyword>
<feature type="domain" description="Prepilin type IV endopeptidase peptidase" evidence="11">
    <location>
        <begin position="105"/>
        <end position="213"/>
    </location>
</feature>
<evidence type="ECO:0000313" key="13">
    <source>
        <dbReference type="EMBL" id="GII24532.1"/>
    </source>
</evidence>
<keyword evidence="4" id="KW-0997">Cell inner membrane</keyword>
<evidence type="ECO:0000259" key="12">
    <source>
        <dbReference type="Pfam" id="PF06750"/>
    </source>
</evidence>
<keyword evidence="7 10" id="KW-0472">Membrane</keyword>
<reference evidence="13" key="1">
    <citation type="submission" date="2021-01" db="EMBL/GenBank/DDBJ databases">
        <title>Whole genome shotgun sequence of Planosporangium mesophilum NBRC 109066.</title>
        <authorList>
            <person name="Komaki H."/>
            <person name="Tamura T."/>
        </authorList>
    </citation>
    <scope>NUCLEOTIDE SEQUENCE</scope>
    <source>
        <strain evidence="13">NBRC 109066</strain>
    </source>
</reference>
<dbReference type="InterPro" id="IPR010627">
    <property type="entry name" value="Prepilin_pept_A24_N"/>
</dbReference>
<evidence type="ECO:0000256" key="3">
    <source>
        <dbReference type="ARBA" id="ARBA00022475"/>
    </source>
</evidence>
<comment type="function">
    <text evidence="9">Plays an essential role in type IV pili and type II pseudopili formation by proteolytically removing the leader sequence from substrate proteins and subsequently monomethylating the alpha-amino group of the newly exposed N-terminal phenylalanine.</text>
</comment>
<dbReference type="InterPro" id="IPR050882">
    <property type="entry name" value="Prepilin_peptidase/N-MTase"/>
</dbReference>
<keyword evidence="9" id="KW-0378">Hydrolase</keyword>
<evidence type="ECO:0000256" key="1">
    <source>
        <dbReference type="ARBA" id="ARBA00004429"/>
    </source>
</evidence>
<dbReference type="EC" id="2.1.1.-" evidence="9"/>
<comment type="subcellular location">
    <subcellularLocation>
        <location evidence="1">Cell inner membrane</location>
        <topology evidence="1">Multi-pass membrane protein</topology>
    </subcellularLocation>
    <subcellularLocation>
        <location evidence="9">Cell membrane</location>
        <topology evidence="9">Multi-pass membrane protein</topology>
    </subcellularLocation>
</comment>
<feature type="transmembrane region" description="Helical" evidence="10">
    <location>
        <begin position="232"/>
        <end position="254"/>
    </location>
</feature>
<keyword evidence="14" id="KW-1185">Reference proteome</keyword>
<dbReference type="Gene3D" id="1.20.120.1220">
    <property type="match status" value="1"/>
</dbReference>
<feature type="domain" description="Prepilin peptidase A24 N-terminal" evidence="12">
    <location>
        <begin position="11"/>
        <end position="94"/>
    </location>
</feature>
<dbReference type="GO" id="GO:0005886">
    <property type="term" value="C:plasma membrane"/>
    <property type="evidence" value="ECO:0007669"/>
    <property type="project" value="UniProtKB-SubCell"/>
</dbReference>
<evidence type="ECO:0000256" key="8">
    <source>
        <dbReference type="RuleBase" id="RU003793"/>
    </source>
</evidence>
<dbReference type="InterPro" id="IPR014032">
    <property type="entry name" value="Peptidase_A24A_bac"/>
</dbReference>
<dbReference type="GO" id="GO:0006465">
    <property type="term" value="P:signal peptide processing"/>
    <property type="evidence" value="ECO:0007669"/>
    <property type="project" value="TreeGrafter"/>
</dbReference>
<keyword evidence="6 10" id="KW-1133">Transmembrane helix</keyword>
<keyword evidence="9" id="KW-0645">Protease</keyword>
<dbReference type="Pfam" id="PF06750">
    <property type="entry name" value="A24_N_bact"/>
    <property type="match status" value="1"/>
</dbReference>
<dbReference type="GO" id="GO:0008168">
    <property type="term" value="F:methyltransferase activity"/>
    <property type="evidence" value="ECO:0007669"/>
    <property type="project" value="UniProtKB-KW"/>
</dbReference>
<dbReference type="InterPro" id="IPR000045">
    <property type="entry name" value="Prepilin_IV_endopep_pep"/>
</dbReference>
<sequence length="262" mass="27313">MTTALLAIAGVLGLAVGSFLNVVIHRVPRAESLLRPGSHCPHCQTAIRARHNVPVLSWLALRGRCAACRQRIAARYPLVELCTAALFVAVTARFGPSLVLPAYLYLAAVAVALAMIDLDVRRLPDAIVLPSYLVGALLLVPTVVANQDWSAAVRGLIGMAALWAFYFAIAFLYPGGMGFGDVKLAGLLGLYLGWLGWSSVLVGAFAGFLLGGLAGAALLVTRRAGAKTAMPFGPAMLAGALLAVFAAGPVGHWYGSLLVPTV</sequence>
<keyword evidence="9" id="KW-0511">Multifunctional enzyme</keyword>
<dbReference type="PANTHER" id="PTHR30487:SF0">
    <property type="entry name" value="PREPILIN LEADER PEPTIDASE_N-METHYLTRANSFERASE-RELATED"/>
    <property type="match status" value="1"/>
</dbReference>
<dbReference type="GO" id="GO:0032259">
    <property type="term" value="P:methylation"/>
    <property type="evidence" value="ECO:0007669"/>
    <property type="project" value="UniProtKB-KW"/>
</dbReference>
<dbReference type="Pfam" id="PF01478">
    <property type="entry name" value="Peptidase_A24"/>
    <property type="match status" value="1"/>
</dbReference>
<feature type="transmembrane region" description="Helical" evidence="10">
    <location>
        <begin position="6"/>
        <end position="24"/>
    </location>
</feature>
<evidence type="ECO:0000259" key="11">
    <source>
        <dbReference type="Pfam" id="PF01478"/>
    </source>
</evidence>
<feature type="transmembrane region" description="Helical" evidence="10">
    <location>
        <begin position="151"/>
        <end position="173"/>
    </location>
</feature>
<evidence type="ECO:0000256" key="9">
    <source>
        <dbReference type="RuleBase" id="RU003794"/>
    </source>
</evidence>
<evidence type="ECO:0000256" key="6">
    <source>
        <dbReference type="ARBA" id="ARBA00022989"/>
    </source>
</evidence>
<keyword evidence="9" id="KW-0489">Methyltransferase</keyword>
<accession>A0A8J3X1L6</accession>
<comment type="catalytic activity">
    <reaction evidence="9">
        <text>Typically cleaves a -Gly-|-Phe- bond to release an N-terminal, basic peptide of 5-8 residues from type IV prepilin, and then N-methylates the new N-terminal amino group, the methyl donor being S-adenosyl-L-methionine.</text>
        <dbReference type="EC" id="3.4.23.43"/>
    </reaction>
</comment>
<name>A0A8J3X1L6_9ACTN</name>
<evidence type="ECO:0000256" key="5">
    <source>
        <dbReference type="ARBA" id="ARBA00022692"/>
    </source>
</evidence>
<keyword evidence="9" id="KW-0808">Transferase</keyword>
<evidence type="ECO:0000256" key="7">
    <source>
        <dbReference type="ARBA" id="ARBA00023136"/>
    </source>
</evidence>
<dbReference type="EMBL" id="BOON01000039">
    <property type="protein sequence ID" value="GII24532.1"/>
    <property type="molecule type" value="Genomic_DNA"/>
</dbReference>
<comment type="caution">
    <text evidence="13">The sequence shown here is derived from an EMBL/GenBank/DDBJ whole genome shotgun (WGS) entry which is preliminary data.</text>
</comment>
<comment type="similarity">
    <text evidence="2 8">Belongs to the peptidase A24 family.</text>
</comment>
<evidence type="ECO:0000256" key="10">
    <source>
        <dbReference type="SAM" id="Phobius"/>
    </source>
</evidence>
<organism evidence="13 14">
    <name type="scientific">Planosporangium mesophilum</name>
    <dbReference type="NCBI Taxonomy" id="689768"/>
    <lineage>
        <taxon>Bacteria</taxon>
        <taxon>Bacillati</taxon>
        <taxon>Actinomycetota</taxon>
        <taxon>Actinomycetes</taxon>
        <taxon>Micromonosporales</taxon>
        <taxon>Micromonosporaceae</taxon>
        <taxon>Planosporangium</taxon>
    </lineage>
</organism>
<feature type="transmembrane region" description="Helical" evidence="10">
    <location>
        <begin position="127"/>
        <end position="145"/>
    </location>
</feature>
<dbReference type="PANTHER" id="PTHR30487">
    <property type="entry name" value="TYPE 4 PREPILIN-LIKE PROTEINS LEADER PEPTIDE-PROCESSING ENZYME"/>
    <property type="match status" value="1"/>
</dbReference>
<dbReference type="RefSeq" id="WP_168117046.1">
    <property type="nucleotide sequence ID" value="NZ_BOON01000039.1"/>
</dbReference>
<gene>
    <name evidence="13" type="primary">pilD</name>
    <name evidence="13" type="ORF">Pme01_41290</name>
</gene>